<reference evidence="3 4" key="1">
    <citation type="submission" date="2019-03" db="EMBL/GenBank/DDBJ databases">
        <title>Genomic Encyclopedia of Type Strains, Phase III (KMG-III): the genomes of soil and plant-associated and newly described type strains.</title>
        <authorList>
            <person name="Whitman W."/>
        </authorList>
    </citation>
    <scope>NUCLEOTIDE SEQUENCE [LARGE SCALE GENOMIC DNA]</scope>
    <source>
        <strain evidence="3 4">VKM Ac-2575</strain>
    </source>
</reference>
<feature type="compositionally biased region" description="Low complexity" evidence="1">
    <location>
        <begin position="90"/>
        <end position="99"/>
    </location>
</feature>
<keyword evidence="2" id="KW-0812">Transmembrane</keyword>
<dbReference type="AlphaFoldDB" id="A0A4V3FK10"/>
<name>A0A4V3FK10_9ACTN</name>
<keyword evidence="2" id="KW-1133">Transmembrane helix</keyword>
<gene>
    <name evidence="3" type="ORF">EV138_1937</name>
</gene>
<evidence type="ECO:0000313" key="3">
    <source>
        <dbReference type="EMBL" id="TDU88393.1"/>
    </source>
</evidence>
<accession>A0A4V3FK10</accession>
<organism evidence="3 4">
    <name type="scientific">Kribbella voronezhensis</name>
    <dbReference type="NCBI Taxonomy" id="2512212"/>
    <lineage>
        <taxon>Bacteria</taxon>
        <taxon>Bacillati</taxon>
        <taxon>Actinomycetota</taxon>
        <taxon>Actinomycetes</taxon>
        <taxon>Propionibacteriales</taxon>
        <taxon>Kribbellaceae</taxon>
        <taxon>Kribbella</taxon>
    </lineage>
</organism>
<sequence length="427" mass="45217">MIDEKLLQQRLTAAAAEQDDLLPRALDDDLSAGRRRLRRRRVLAGGSVLGATAAVAVLAVGVTSWLTPNASPAPDSGPVAGQSATPSIPPTSIGPGPDTTGDKPVPATPVQGSGADAVFVRNLNAAIYARLDPQKVHLDFSSGGFKVDRQLGTILSGGNRIGWRMPGQMGAEGYVALSIEPKNRTPRPCGTTSEPRMTCHAVNLPNGRTAQLGRKGDAADVLYQQPDGEWVSVSVSTLFGNNTEIPVHNMGITDQMLLALVQDDRLNLPKLTGNEQNHENALRGFYPTAKEFRAAVVRAVPGGTLTGGALEKVTEEVDYKLTWRQGTVSATIEVGVDASTGVSPCDQQLSILVECGPITLPNGKKVMFGERAMTYQGGPMYVMGGTYLQPDGDSAHVRILYPGNKVPAGAISKDQLLKLLTDPKLDK</sequence>
<evidence type="ECO:0000256" key="1">
    <source>
        <dbReference type="SAM" id="MobiDB-lite"/>
    </source>
</evidence>
<keyword evidence="2" id="KW-0472">Membrane</keyword>
<dbReference type="OrthoDB" id="3808732at2"/>
<dbReference type="RefSeq" id="WP_133978026.1">
    <property type="nucleotide sequence ID" value="NZ_SOCE01000001.1"/>
</dbReference>
<keyword evidence="4" id="KW-1185">Reference proteome</keyword>
<dbReference type="Proteomes" id="UP000295151">
    <property type="component" value="Unassembled WGS sequence"/>
</dbReference>
<evidence type="ECO:0000313" key="4">
    <source>
        <dbReference type="Proteomes" id="UP000295151"/>
    </source>
</evidence>
<dbReference type="EMBL" id="SOCE01000001">
    <property type="protein sequence ID" value="TDU88393.1"/>
    <property type="molecule type" value="Genomic_DNA"/>
</dbReference>
<protein>
    <submittedName>
        <fullName evidence="3">Uncharacterized protein</fullName>
    </submittedName>
</protein>
<feature type="transmembrane region" description="Helical" evidence="2">
    <location>
        <begin position="42"/>
        <end position="66"/>
    </location>
</feature>
<comment type="caution">
    <text evidence="3">The sequence shown here is derived from an EMBL/GenBank/DDBJ whole genome shotgun (WGS) entry which is preliminary data.</text>
</comment>
<feature type="region of interest" description="Disordered" evidence="1">
    <location>
        <begin position="72"/>
        <end position="112"/>
    </location>
</feature>
<proteinExistence type="predicted"/>
<evidence type="ECO:0000256" key="2">
    <source>
        <dbReference type="SAM" id="Phobius"/>
    </source>
</evidence>